<feature type="region of interest" description="Disordered" evidence="1">
    <location>
        <begin position="133"/>
        <end position="168"/>
    </location>
</feature>
<gene>
    <name evidence="2" type="ORF">HAX54_006630</name>
</gene>
<dbReference type="EMBL" id="JACEIK010013354">
    <property type="protein sequence ID" value="MCE3216468.1"/>
    <property type="molecule type" value="Genomic_DNA"/>
</dbReference>
<dbReference type="Proteomes" id="UP000823775">
    <property type="component" value="Unassembled WGS sequence"/>
</dbReference>
<protein>
    <submittedName>
        <fullName evidence="2">Uncharacterized protein</fullName>
    </submittedName>
</protein>
<evidence type="ECO:0000313" key="3">
    <source>
        <dbReference type="Proteomes" id="UP000823775"/>
    </source>
</evidence>
<name>A0ABS8WWN0_DATST</name>
<comment type="caution">
    <text evidence="2">The sequence shown here is derived from an EMBL/GenBank/DDBJ whole genome shotgun (WGS) entry which is preliminary data.</text>
</comment>
<feature type="compositionally biased region" description="Basic and acidic residues" evidence="1">
    <location>
        <begin position="62"/>
        <end position="71"/>
    </location>
</feature>
<evidence type="ECO:0000313" key="2">
    <source>
        <dbReference type="EMBL" id="MCE3216468.1"/>
    </source>
</evidence>
<dbReference type="PANTHER" id="PTHR48161:SF1">
    <property type="entry name" value="(RAPE) HYPOTHETICAL PROTEIN"/>
    <property type="match status" value="1"/>
</dbReference>
<dbReference type="PANTHER" id="PTHR48161">
    <property type="entry name" value="BNACNNG12870D PROTEIN"/>
    <property type="match status" value="1"/>
</dbReference>
<accession>A0ABS8WWN0</accession>
<sequence length="168" mass="18293">MRPFGEAKSFSGHQTLQLMRRTYGVKGSVYVVTLLAFQRCLEDGPDAVEPRPASGFPTGRGIGDDRTKHNEKEGSCIMSSSAQYEIERIASVSNKVLTQLSGYLGIAPPDIEERRVGLNNQMPIMSHTILDLANSGADGDSPIDSTDSDLDALAHKHMDRDVDSDVSR</sequence>
<evidence type="ECO:0000256" key="1">
    <source>
        <dbReference type="SAM" id="MobiDB-lite"/>
    </source>
</evidence>
<organism evidence="2 3">
    <name type="scientific">Datura stramonium</name>
    <name type="common">Jimsonweed</name>
    <name type="synonym">Common thornapple</name>
    <dbReference type="NCBI Taxonomy" id="4076"/>
    <lineage>
        <taxon>Eukaryota</taxon>
        <taxon>Viridiplantae</taxon>
        <taxon>Streptophyta</taxon>
        <taxon>Embryophyta</taxon>
        <taxon>Tracheophyta</taxon>
        <taxon>Spermatophyta</taxon>
        <taxon>Magnoliopsida</taxon>
        <taxon>eudicotyledons</taxon>
        <taxon>Gunneridae</taxon>
        <taxon>Pentapetalae</taxon>
        <taxon>asterids</taxon>
        <taxon>lamiids</taxon>
        <taxon>Solanales</taxon>
        <taxon>Solanaceae</taxon>
        <taxon>Solanoideae</taxon>
        <taxon>Datureae</taxon>
        <taxon>Datura</taxon>
    </lineage>
</organism>
<feature type="region of interest" description="Disordered" evidence="1">
    <location>
        <begin position="48"/>
        <end position="71"/>
    </location>
</feature>
<reference evidence="2 3" key="1">
    <citation type="journal article" date="2021" name="BMC Genomics">
        <title>Datura genome reveals duplications of psychoactive alkaloid biosynthetic genes and high mutation rate following tissue culture.</title>
        <authorList>
            <person name="Rajewski A."/>
            <person name="Carter-House D."/>
            <person name="Stajich J."/>
            <person name="Litt A."/>
        </authorList>
    </citation>
    <scope>NUCLEOTIDE SEQUENCE [LARGE SCALE GENOMIC DNA]</scope>
    <source>
        <strain evidence="2">AR-01</strain>
    </source>
</reference>
<feature type="compositionally biased region" description="Basic and acidic residues" evidence="1">
    <location>
        <begin position="152"/>
        <end position="168"/>
    </location>
</feature>
<proteinExistence type="predicted"/>
<keyword evidence="3" id="KW-1185">Reference proteome</keyword>